<dbReference type="AlphaFoldDB" id="A0A0A9H1E8"/>
<proteinExistence type="predicted"/>
<organism evidence="2">
    <name type="scientific">Arundo donax</name>
    <name type="common">Giant reed</name>
    <name type="synonym">Donax arundinaceus</name>
    <dbReference type="NCBI Taxonomy" id="35708"/>
    <lineage>
        <taxon>Eukaryota</taxon>
        <taxon>Viridiplantae</taxon>
        <taxon>Streptophyta</taxon>
        <taxon>Embryophyta</taxon>
        <taxon>Tracheophyta</taxon>
        <taxon>Spermatophyta</taxon>
        <taxon>Magnoliopsida</taxon>
        <taxon>Liliopsida</taxon>
        <taxon>Poales</taxon>
        <taxon>Poaceae</taxon>
        <taxon>PACMAD clade</taxon>
        <taxon>Arundinoideae</taxon>
        <taxon>Arundineae</taxon>
        <taxon>Arundo</taxon>
    </lineage>
</organism>
<evidence type="ECO:0000256" key="1">
    <source>
        <dbReference type="SAM" id="MobiDB-lite"/>
    </source>
</evidence>
<sequence length="22" mass="2328">MPFLVGISSNTRRAAPRSPQAA</sequence>
<accession>A0A0A9H1E8</accession>
<feature type="region of interest" description="Disordered" evidence="1">
    <location>
        <begin position="1"/>
        <end position="22"/>
    </location>
</feature>
<reference evidence="2" key="2">
    <citation type="journal article" date="2015" name="Data Brief">
        <title>Shoot transcriptome of the giant reed, Arundo donax.</title>
        <authorList>
            <person name="Barrero R.A."/>
            <person name="Guerrero F.D."/>
            <person name="Moolhuijzen P."/>
            <person name="Goolsby J.A."/>
            <person name="Tidwell J."/>
            <person name="Bellgard S.E."/>
            <person name="Bellgard M.I."/>
        </authorList>
    </citation>
    <scope>NUCLEOTIDE SEQUENCE</scope>
    <source>
        <tissue evidence="2">Shoot tissue taken approximately 20 cm above the soil surface</tissue>
    </source>
</reference>
<dbReference type="EMBL" id="GBRH01171193">
    <property type="protein sequence ID" value="JAE26703.1"/>
    <property type="molecule type" value="Transcribed_RNA"/>
</dbReference>
<protein>
    <submittedName>
        <fullName evidence="2">Uncharacterized protein</fullName>
    </submittedName>
</protein>
<name>A0A0A9H1E8_ARUDO</name>
<evidence type="ECO:0000313" key="2">
    <source>
        <dbReference type="EMBL" id="JAE26703.1"/>
    </source>
</evidence>
<reference evidence="2" key="1">
    <citation type="submission" date="2014-09" db="EMBL/GenBank/DDBJ databases">
        <authorList>
            <person name="Magalhaes I.L.F."/>
            <person name="Oliveira U."/>
            <person name="Santos F.R."/>
            <person name="Vidigal T.H.D.A."/>
            <person name="Brescovit A.D."/>
            <person name="Santos A.J."/>
        </authorList>
    </citation>
    <scope>NUCLEOTIDE SEQUENCE</scope>
    <source>
        <tissue evidence="2">Shoot tissue taken approximately 20 cm above the soil surface</tissue>
    </source>
</reference>